<dbReference type="PROSITE" id="PS50297">
    <property type="entry name" value="ANK_REP_REGION"/>
    <property type="match status" value="1"/>
</dbReference>
<dbReference type="PANTHER" id="PTHR24198:SF165">
    <property type="entry name" value="ANKYRIN REPEAT-CONTAINING PROTEIN-RELATED"/>
    <property type="match status" value="1"/>
</dbReference>
<evidence type="ECO:0000256" key="2">
    <source>
        <dbReference type="ARBA" id="ARBA00023043"/>
    </source>
</evidence>
<evidence type="ECO:0000313" key="5">
    <source>
        <dbReference type="Proteomes" id="UP001470230"/>
    </source>
</evidence>
<keyword evidence="5" id="KW-1185">Reference proteome</keyword>
<dbReference type="Proteomes" id="UP001470230">
    <property type="component" value="Unassembled WGS sequence"/>
</dbReference>
<dbReference type="SMART" id="SM00248">
    <property type="entry name" value="ANK"/>
    <property type="match status" value="7"/>
</dbReference>
<dbReference type="PANTHER" id="PTHR24198">
    <property type="entry name" value="ANKYRIN REPEAT AND PROTEIN KINASE DOMAIN-CONTAINING PROTEIN"/>
    <property type="match status" value="1"/>
</dbReference>
<evidence type="ECO:0000256" key="1">
    <source>
        <dbReference type="ARBA" id="ARBA00022737"/>
    </source>
</evidence>
<protein>
    <recommendedName>
        <fullName evidence="6">DUF3447 domain-containing protein</fullName>
    </recommendedName>
</protein>
<dbReference type="EMBL" id="JAPFFF010000030">
    <property type="protein sequence ID" value="KAK8845991.1"/>
    <property type="molecule type" value="Genomic_DNA"/>
</dbReference>
<feature type="repeat" description="ANK" evidence="3">
    <location>
        <begin position="637"/>
        <end position="660"/>
    </location>
</feature>
<dbReference type="SUPFAM" id="SSF48403">
    <property type="entry name" value="Ankyrin repeat"/>
    <property type="match status" value="1"/>
</dbReference>
<keyword evidence="1" id="KW-0677">Repeat</keyword>
<name>A0ABR2HEW5_9EUKA</name>
<evidence type="ECO:0008006" key="6">
    <source>
        <dbReference type="Google" id="ProtNLM"/>
    </source>
</evidence>
<sequence>MEKLPQYYFMNMKDVEEKFVTFLNEQEELDEHLSIFNEHLQNQGISENKYELKLFLYLIVAICNNSYRSKSFFTKIELIIKILQEKIQNYFTNFEIFLLFQGNKRLLLLLFKLGIITPTYDIYSFIHNNKKYIDRKYIEYLFLEFEPFIDEKTKKLIHDQIPELQNKTLNDEFNKKRENGENDDYLCQLIQNDSVVDFITYMEKTNISPQLTIKPSIYETNSFLYKKHTTLIEYSAFYGSIQIFKYLHHRKAELNESIWLYAIHGKNAEIIQFLEENKIKTIQDSLQYLIVESIKCHHNEIADYFKSNFNTREKIYFNYLRRKALKYYNFAYLTNNDVNDLISSCKNDQKLNIPYYLCKYDYYSIVEYLVNSKSEEIIDINNQYKIYKPPDKCTDIMQCFAIKNGYANVETDVPDLSSIERFYDRLYEKRNQFLECEYKVEISNILNIAARKGNIDIIKLLINLPKINKNSITKKRYMKFTYIITENITILHDAIESGYEQVIQLLLQENKYDVNCIFYKTKEYPDCYTSANMHYFKETHITLLHSAIKRGYIEIIKLLLSDPNIQINLKSITTIDKSSGCVLYTSSSKEIAKSSIYFAINNENTKLIQLLLDQPQIDINSGICESNKNRYDKKILQEKTPLYLAVEKQNIEIVKLLLKKPEINIESEYYINNNDRNNIQKKKALQLASEIENNQIYQLLSSFKKT</sequence>
<dbReference type="Pfam" id="PF00023">
    <property type="entry name" value="Ank"/>
    <property type="match status" value="1"/>
</dbReference>
<organism evidence="4 5">
    <name type="scientific">Tritrichomonas musculus</name>
    <dbReference type="NCBI Taxonomy" id="1915356"/>
    <lineage>
        <taxon>Eukaryota</taxon>
        <taxon>Metamonada</taxon>
        <taxon>Parabasalia</taxon>
        <taxon>Tritrichomonadida</taxon>
        <taxon>Tritrichomonadidae</taxon>
        <taxon>Tritrichomonas</taxon>
    </lineage>
</organism>
<gene>
    <name evidence="4" type="ORF">M9Y10_020934</name>
</gene>
<dbReference type="Gene3D" id="1.25.40.20">
    <property type="entry name" value="Ankyrin repeat-containing domain"/>
    <property type="match status" value="2"/>
</dbReference>
<proteinExistence type="predicted"/>
<evidence type="ECO:0000256" key="3">
    <source>
        <dbReference type="PROSITE-ProRule" id="PRU00023"/>
    </source>
</evidence>
<dbReference type="PROSITE" id="PS50088">
    <property type="entry name" value="ANK_REPEAT"/>
    <property type="match status" value="1"/>
</dbReference>
<keyword evidence="2 3" id="KW-0040">ANK repeat</keyword>
<reference evidence="4 5" key="1">
    <citation type="submission" date="2024-04" db="EMBL/GenBank/DDBJ databases">
        <title>Tritrichomonas musculus Genome.</title>
        <authorList>
            <person name="Alves-Ferreira E."/>
            <person name="Grigg M."/>
            <person name="Lorenzi H."/>
            <person name="Galac M."/>
        </authorList>
    </citation>
    <scope>NUCLEOTIDE SEQUENCE [LARGE SCALE GENOMIC DNA]</scope>
    <source>
        <strain evidence="4 5">EAF2021</strain>
    </source>
</reference>
<accession>A0ABR2HEW5</accession>
<dbReference type="Pfam" id="PF12796">
    <property type="entry name" value="Ank_2"/>
    <property type="match status" value="2"/>
</dbReference>
<evidence type="ECO:0000313" key="4">
    <source>
        <dbReference type="EMBL" id="KAK8845991.1"/>
    </source>
</evidence>
<dbReference type="InterPro" id="IPR002110">
    <property type="entry name" value="Ankyrin_rpt"/>
</dbReference>
<dbReference type="InterPro" id="IPR036770">
    <property type="entry name" value="Ankyrin_rpt-contain_sf"/>
</dbReference>
<comment type="caution">
    <text evidence="4">The sequence shown here is derived from an EMBL/GenBank/DDBJ whole genome shotgun (WGS) entry which is preliminary data.</text>
</comment>